<dbReference type="InterPro" id="IPR004322">
    <property type="entry name" value="Plasmid_replicase_bac"/>
</dbReference>
<dbReference type="AlphaFoldDB" id="A0A1W6KFX1"/>
<gene>
    <name evidence="2" type="ORF">MARSALSMR5_04309</name>
</gene>
<evidence type="ECO:0000313" key="3">
    <source>
        <dbReference type="Proteomes" id="UP000193100"/>
    </source>
</evidence>
<proteinExistence type="predicted"/>
<keyword evidence="2" id="KW-0614">Plasmid</keyword>
<geneLocation type="plasmid" evidence="3">
    <name>psmr5</name>
</geneLocation>
<name>A0A1W6KFX1_9GAMM</name>
<dbReference type="Pfam" id="PF03090">
    <property type="entry name" value="Replicase"/>
    <property type="match status" value="1"/>
</dbReference>
<dbReference type="Proteomes" id="UP000193100">
    <property type="component" value="Plasmid pSMR5"/>
</dbReference>
<reference evidence="2 3" key="1">
    <citation type="submission" date="2017-04" db="EMBL/GenBank/DDBJ databases">
        <title>Genome Sequence of Marinobacter salarius strain SMR5 Isolated from a culture of the Diatom Skeletonema marinoi.</title>
        <authorList>
            <person name="Topel M."/>
            <person name="Pinder M.I.M."/>
            <person name="Johansson O.N."/>
            <person name="Kourtchenko O."/>
            <person name="Godhe A."/>
            <person name="Clarke A.K."/>
        </authorList>
    </citation>
    <scope>NUCLEOTIDE SEQUENCE [LARGE SCALE GENOMIC DNA]</scope>
    <source>
        <strain evidence="2 3">SMR5</strain>
        <plasmid evidence="3">Plasmid psmr5</plasmid>
    </source>
</reference>
<accession>A0A1W6KFX1</accession>
<organism evidence="2 3">
    <name type="scientific">Marinobacter salarius</name>
    <dbReference type="NCBI Taxonomy" id="1420917"/>
    <lineage>
        <taxon>Bacteria</taxon>
        <taxon>Pseudomonadati</taxon>
        <taxon>Pseudomonadota</taxon>
        <taxon>Gammaproteobacteria</taxon>
        <taxon>Pseudomonadales</taxon>
        <taxon>Marinobacteraceae</taxon>
        <taxon>Marinobacter</taxon>
    </lineage>
</organism>
<dbReference type="GeneID" id="77258201"/>
<dbReference type="RefSeq" id="WP_085682275.1">
    <property type="nucleotide sequence ID" value="NZ_CP020932.1"/>
</dbReference>
<dbReference type="EMBL" id="CP020932">
    <property type="protein sequence ID" value="ARM86326.1"/>
    <property type="molecule type" value="Genomic_DNA"/>
</dbReference>
<evidence type="ECO:0000256" key="1">
    <source>
        <dbReference type="SAM" id="MobiDB-lite"/>
    </source>
</evidence>
<sequence>MTIGHATQDEKKQQPPLPRTPVSVESEVDQALWDRFAKWLPYFPRCSATSNAVLSRPRDRAVQYPYLTPCRQDFRAWLIFDIDKATPFGHWDDCGLPPPNMIVRSPESGTAHWYYAITPVYLKGRRHPIDYARAVYNAMVAKLGADPEYAGGPVSKNPFHGSWDTICLHDKQYDLSELQEYVELDGQQYGARVSSALLDDNTHSRHLWLFHATRFTAYRMVDEYYALGPRGYDAFFDRFFDIALRHNTFASRSDFGGKPNLRPSQVRAVARSIVDYCWGVAGDPVRRSRCFKNRGVMRFDGALPLSARQALAAKRTHTQKRASSETRIRAAVKAMLNAGEKLSFVAIAQAARLTRQTVAKYKAVIEHIRQVHDASTSKERQIRHPQKASLLAVPSVNFGEVKITTPFINAAYLVRSTGARPRPRIVDP</sequence>
<protein>
    <submittedName>
        <fullName evidence="2">Replicase family protein</fullName>
    </submittedName>
</protein>
<feature type="region of interest" description="Disordered" evidence="1">
    <location>
        <begin position="1"/>
        <end position="23"/>
    </location>
</feature>
<dbReference type="Gene3D" id="1.10.340.50">
    <property type="match status" value="1"/>
</dbReference>
<evidence type="ECO:0000313" key="2">
    <source>
        <dbReference type="EMBL" id="ARM86326.1"/>
    </source>
</evidence>